<dbReference type="EMBL" id="CP132968">
    <property type="protein sequence ID" value="WMD15439.1"/>
    <property type="molecule type" value="Genomic_DNA"/>
</dbReference>
<dbReference type="InterPro" id="IPR014710">
    <property type="entry name" value="RmlC-like_jellyroll"/>
</dbReference>
<keyword evidence="2" id="KW-0238">DNA-binding</keyword>
<dbReference type="SMART" id="SM00342">
    <property type="entry name" value="HTH_ARAC"/>
    <property type="match status" value="1"/>
</dbReference>
<dbReference type="Gene3D" id="2.60.120.10">
    <property type="entry name" value="Jelly Rolls"/>
    <property type="match status" value="1"/>
</dbReference>
<gene>
    <name evidence="5" type="ORF">RBI15_08595</name>
</gene>
<dbReference type="SUPFAM" id="SSF51215">
    <property type="entry name" value="Regulatory protein AraC"/>
    <property type="match status" value="1"/>
</dbReference>
<evidence type="ECO:0000313" key="6">
    <source>
        <dbReference type="Proteomes" id="UP001243496"/>
    </source>
</evidence>
<accession>A0AAQ3GTP3</accession>
<dbReference type="Proteomes" id="UP001243496">
    <property type="component" value="Chromosome"/>
</dbReference>
<keyword evidence="1" id="KW-0805">Transcription regulation</keyword>
<dbReference type="Pfam" id="PF12833">
    <property type="entry name" value="HTH_18"/>
    <property type="match status" value="1"/>
</dbReference>
<dbReference type="InterPro" id="IPR003313">
    <property type="entry name" value="AraC-bd"/>
</dbReference>
<dbReference type="PROSITE" id="PS01124">
    <property type="entry name" value="HTH_ARAC_FAMILY_2"/>
    <property type="match status" value="1"/>
</dbReference>
<dbReference type="Pfam" id="PF02311">
    <property type="entry name" value="AraC_binding"/>
    <property type="match status" value="1"/>
</dbReference>
<sequence>MFLEEYPQQTKPPVFENDQYAKITRLSHTYNNPNWSYQYHLHKNETEFIYIAGGKGTFSINTNFYHVSKGDILIVEKGAIHSLISDKDAPLDCWTCAAYDYKLCDRIYVGFMLPANVCPHMKAGIHEPLIQSIFHELNLLRTFPSNTRISTSDILGTALVNIYYEIFRENPTMERRKDSSFAQNILIYVNENYNKKITLKLLSEHFHISADYISHEFRKIYGISPINYVIDRRLNDAKWLLINTDKSLVSISEKVGYENTSYFSKLFEKRIHYSPLEFREKYKK</sequence>
<dbReference type="Gene3D" id="1.10.10.60">
    <property type="entry name" value="Homeodomain-like"/>
    <property type="match status" value="2"/>
</dbReference>
<evidence type="ECO:0000256" key="2">
    <source>
        <dbReference type="ARBA" id="ARBA00023125"/>
    </source>
</evidence>
<keyword evidence="3" id="KW-0804">Transcription</keyword>
<name>A0AAQ3GTP3_ANAHA</name>
<dbReference type="RefSeq" id="WP_212384849.1">
    <property type="nucleotide sequence ID" value="NZ_CP132968.1"/>
</dbReference>
<feature type="domain" description="HTH araC/xylS-type" evidence="4">
    <location>
        <begin position="183"/>
        <end position="281"/>
    </location>
</feature>
<dbReference type="InterPro" id="IPR037923">
    <property type="entry name" value="HTH-like"/>
</dbReference>
<evidence type="ECO:0000313" key="5">
    <source>
        <dbReference type="EMBL" id="WMD15439.1"/>
    </source>
</evidence>
<evidence type="ECO:0000256" key="1">
    <source>
        <dbReference type="ARBA" id="ARBA00023015"/>
    </source>
</evidence>
<evidence type="ECO:0000256" key="3">
    <source>
        <dbReference type="ARBA" id="ARBA00023163"/>
    </source>
</evidence>
<reference evidence="5" key="1">
    <citation type="submission" date="2023-08" db="EMBL/GenBank/DDBJ databases">
        <title>Complete Genome Sequences of butyrate producing Anaerostipes hadrus strains BA1 and GIF7 isolated from the terminal ileum of a healthy lean male.</title>
        <authorList>
            <person name="Low A."/>
            <person name="Sheludchenko M."/>
            <person name="Cheng H.E."/>
            <person name="Koh X.Q."/>
            <person name="Lee J."/>
        </authorList>
    </citation>
    <scope>NUCLEOTIDE SEQUENCE</scope>
    <source>
        <strain evidence="5">BA1</strain>
    </source>
</reference>
<evidence type="ECO:0000259" key="4">
    <source>
        <dbReference type="PROSITE" id="PS01124"/>
    </source>
</evidence>
<dbReference type="PANTHER" id="PTHR43280:SF17">
    <property type="entry name" value="ARAC-TYPE DNA-BINDING DOMAIN-CONTAINING PROTEIN"/>
    <property type="match status" value="1"/>
</dbReference>
<dbReference type="GO" id="GO:0003700">
    <property type="term" value="F:DNA-binding transcription factor activity"/>
    <property type="evidence" value="ECO:0007669"/>
    <property type="project" value="InterPro"/>
</dbReference>
<dbReference type="SUPFAM" id="SSF46689">
    <property type="entry name" value="Homeodomain-like"/>
    <property type="match status" value="2"/>
</dbReference>
<protein>
    <submittedName>
        <fullName evidence="5">AraC family transcriptional regulator</fullName>
    </submittedName>
</protein>
<dbReference type="AlphaFoldDB" id="A0AAQ3GTP3"/>
<dbReference type="InterPro" id="IPR018060">
    <property type="entry name" value="HTH_AraC"/>
</dbReference>
<organism evidence="5 6">
    <name type="scientific">Anaerostipes hadrus</name>
    <dbReference type="NCBI Taxonomy" id="649756"/>
    <lineage>
        <taxon>Bacteria</taxon>
        <taxon>Bacillati</taxon>
        <taxon>Bacillota</taxon>
        <taxon>Clostridia</taxon>
        <taxon>Lachnospirales</taxon>
        <taxon>Lachnospiraceae</taxon>
        <taxon>Anaerostipes</taxon>
    </lineage>
</organism>
<dbReference type="GeneID" id="92741444"/>
<dbReference type="InterPro" id="IPR009057">
    <property type="entry name" value="Homeodomain-like_sf"/>
</dbReference>
<dbReference type="PANTHER" id="PTHR43280">
    <property type="entry name" value="ARAC-FAMILY TRANSCRIPTIONAL REGULATOR"/>
    <property type="match status" value="1"/>
</dbReference>
<dbReference type="GO" id="GO:0043565">
    <property type="term" value="F:sequence-specific DNA binding"/>
    <property type="evidence" value="ECO:0007669"/>
    <property type="project" value="InterPro"/>
</dbReference>
<proteinExistence type="predicted"/>